<feature type="signal peptide" evidence="3">
    <location>
        <begin position="1"/>
        <end position="25"/>
    </location>
</feature>
<proteinExistence type="evidence at transcript level"/>
<dbReference type="AlphaFoldDB" id="A0A061QLE2"/>
<feature type="non-terminal residue" evidence="4">
    <location>
        <position position="1"/>
    </location>
</feature>
<accession>A0A061QLE2</accession>
<reference evidence="4" key="1">
    <citation type="journal article" date="2014" name="Mol. Phylogenet. Evol.">
        <title>When everything converges: integrative taxonomy with shell, DNA and venomic data reveals Conus conco, a new species of cone snails (Gastropoda: Conoidea).</title>
        <authorList>
            <person name="Puillandre N."/>
            <person name="Stocklin R."/>
            <person name="Favreau P."/>
            <person name="Bianchi E."/>
            <person name="Perret F."/>
            <person name="Rivasseau A."/>
            <person name="Limpalaer L."/>
            <person name="Monnier E."/>
            <person name="Bouchet P."/>
        </authorList>
    </citation>
    <scope>NUCLEOTIDE SEQUENCE</scope>
    <source>
        <strain evidence="4">TA210811BE</strain>
        <tissue evidence="4">Foot</tissue>
    </source>
</reference>
<comment type="subcellular location">
    <subcellularLocation>
        <location evidence="1">Secreted</location>
    </subcellularLocation>
</comment>
<sequence>VMLKMGVMLFTFLVLFHLAAPQLDADQPVARYAGNKPDFNPNKRMKMMSALRKRGCCPPSLCDPGCDEGCCPVVTPAC</sequence>
<dbReference type="Pfam" id="PF02950">
    <property type="entry name" value="Conotoxin"/>
    <property type="match status" value="1"/>
</dbReference>
<evidence type="ECO:0000256" key="2">
    <source>
        <dbReference type="ARBA" id="ARBA00022525"/>
    </source>
</evidence>
<feature type="chain" id="PRO_5001610048" evidence="3">
    <location>
        <begin position="26"/>
        <end position="78"/>
    </location>
</feature>
<organism evidence="4">
    <name type="scientific">Conus lividus</name>
    <name type="common">Livid cone</name>
    <dbReference type="NCBI Taxonomy" id="89426"/>
    <lineage>
        <taxon>Eukaryota</taxon>
        <taxon>Metazoa</taxon>
        <taxon>Spiralia</taxon>
        <taxon>Lophotrochozoa</taxon>
        <taxon>Mollusca</taxon>
        <taxon>Gastropoda</taxon>
        <taxon>Caenogastropoda</taxon>
        <taxon>Neogastropoda</taxon>
        <taxon>Conoidea</taxon>
        <taxon>Conidae</taxon>
        <taxon>Conus</taxon>
        <taxon>Lividoconus</taxon>
    </lineage>
</organism>
<dbReference type="GO" id="GO:0005576">
    <property type="term" value="C:extracellular region"/>
    <property type="evidence" value="ECO:0007669"/>
    <property type="project" value="UniProtKB-SubCell"/>
</dbReference>
<evidence type="ECO:0000256" key="3">
    <source>
        <dbReference type="SAM" id="SignalP"/>
    </source>
</evidence>
<dbReference type="InterPro" id="IPR004214">
    <property type="entry name" value="Conotoxin"/>
</dbReference>
<keyword evidence="2" id="KW-0964">Secreted</keyword>
<name>A0A061QLE2_CONLI</name>
<keyword evidence="3" id="KW-0732">Signal</keyword>
<dbReference type="EMBL" id="GBFH01000017">
    <property type="protein sequence ID" value="JAC59177.1"/>
    <property type="molecule type" value="mRNA"/>
</dbReference>
<evidence type="ECO:0000256" key="1">
    <source>
        <dbReference type="ARBA" id="ARBA00004613"/>
    </source>
</evidence>
<evidence type="ECO:0000313" key="4">
    <source>
        <dbReference type="EMBL" id="JAC59177.1"/>
    </source>
</evidence>
<feature type="non-terminal residue" evidence="4">
    <location>
        <position position="78"/>
    </location>
</feature>
<protein>
    <submittedName>
        <fullName evidence="4">M-conotoxin</fullName>
    </submittedName>
</protein>
<dbReference type="GO" id="GO:0008200">
    <property type="term" value="F:ion channel inhibitor activity"/>
    <property type="evidence" value="ECO:0007669"/>
    <property type="project" value="InterPro"/>
</dbReference>